<evidence type="ECO:0000313" key="1">
    <source>
        <dbReference type="EMBL" id="KAE8685164.1"/>
    </source>
</evidence>
<gene>
    <name evidence="1" type="ORF">F3Y22_tig00111100pilonHSYRG00132</name>
</gene>
<reference evidence="1" key="1">
    <citation type="submission" date="2019-09" db="EMBL/GenBank/DDBJ databases">
        <title>Draft genome information of white flower Hibiscus syriacus.</title>
        <authorList>
            <person name="Kim Y.-M."/>
        </authorList>
    </citation>
    <scope>NUCLEOTIDE SEQUENCE [LARGE SCALE GENOMIC DNA]</scope>
    <source>
        <strain evidence="1">YM2019G1</strain>
    </source>
</reference>
<sequence length="203" mass="22940">MYNLDKVQDALVSDDFDVKVSQWHGLLVVLEFASARMLINEMLEWGTAISIDEDTLNRNRFDEARVLVAVQEVSLILERVVIHVNDRAFGLKLQVEEFDSERTFIYGRSSVDRLGNEYISMAIDIPDPSEVLNEGINIEEESFNHVIHDILSFDGLLEVPITSYGGPNIFDNRGHCGLLDDSRVSCWVIVGFQMMVEVSSLGD</sequence>
<name>A0A6A2YZU9_HIBSY</name>
<evidence type="ECO:0000313" key="2">
    <source>
        <dbReference type="Proteomes" id="UP000436088"/>
    </source>
</evidence>
<comment type="caution">
    <text evidence="1">The sequence shown here is derived from an EMBL/GenBank/DDBJ whole genome shotgun (WGS) entry which is preliminary data.</text>
</comment>
<dbReference type="AlphaFoldDB" id="A0A6A2YZU9"/>
<accession>A0A6A2YZU9</accession>
<dbReference type="EMBL" id="VEPZ02001234">
    <property type="protein sequence ID" value="KAE8685164.1"/>
    <property type="molecule type" value="Genomic_DNA"/>
</dbReference>
<proteinExistence type="predicted"/>
<keyword evidence="2" id="KW-1185">Reference proteome</keyword>
<protein>
    <submittedName>
        <fullName evidence="1">Uncharacterized protein</fullName>
    </submittedName>
</protein>
<dbReference type="Proteomes" id="UP000436088">
    <property type="component" value="Unassembled WGS sequence"/>
</dbReference>
<organism evidence="1 2">
    <name type="scientific">Hibiscus syriacus</name>
    <name type="common">Rose of Sharon</name>
    <dbReference type="NCBI Taxonomy" id="106335"/>
    <lineage>
        <taxon>Eukaryota</taxon>
        <taxon>Viridiplantae</taxon>
        <taxon>Streptophyta</taxon>
        <taxon>Embryophyta</taxon>
        <taxon>Tracheophyta</taxon>
        <taxon>Spermatophyta</taxon>
        <taxon>Magnoliopsida</taxon>
        <taxon>eudicotyledons</taxon>
        <taxon>Gunneridae</taxon>
        <taxon>Pentapetalae</taxon>
        <taxon>rosids</taxon>
        <taxon>malvids</taxon>
        <taxon>Malvales</taxon>
        <taxon>Malvaceae</taxon>
        <taxon>Malvoideae</taxon>
        <taxon>Hibiscus</taxon>
    </lineage>
</organism>